<evidence type="ECO:0000313" key="2">
    <source>
        <dbReference type="EMBL" id="HIY65818.1"/>
    </source>
</evidence>
<dbReference type="AlphaFoldDB" id="A0A9D1YV10"/>
<dbReference type="EMBL" id="DXDC01000174">
    <property type="protein sequence ID" value="HIY65818.1"/>
    <property type="molecule type" value="Genomic_DNA"/>
</dbReference>
<organism evidence="2 3">
    <name type="scientific">Candidatus Agrococcus pullicola</name>
    <dbReference type="NCBI Taxonomy" id="2838429"/>
    <lineage>
        <taxon>Bacteria</taxon>
        <taxon>Bacillati</taxon>
        <taxon>Actinomycetota</taxon>
        <taxon>Actinomycetes</taxon>
        <taxon>Micrococcales</taxon>
        <taxon>Microbacteriaceae</taxon>
        <taxon>Agrococcus</taxon>
    </lineage>
</organism>
<dbReference type="InterPro" id="IPR057746">
    <property type="entry name" value="CpnT-like_N"/>
</dbReference>
<reference evidence="2" key="1">
    <citation type="journal article" date="2021" name="PeerJ">
        <title>Extensive microbial diversity within the chicken gut microbiome revealed by metagenomics and culture.</title>
        <authorList>
            <person name="Gilroy R."/>
            <person name="Ravi A."/>
            <person name="Getino M."/>
            <person name="Pursley I."/>
            <person name="Horton D.L."/>
            <person name="Alikhan N.F."/>
            <person name="Baker D."/>
            <person name="Gharbi K."/>
            <person name="Hall N."/>
            <person name="Watson M."/>
            <person name="Adriaenssens E.M."/>
            <person name="Foster-Nyarko E."/>
            <person name="Jarju S."/>
            <person name="Secka A."/>
            <person name="Antonio M."/>
            <person name="Oren A."/>
            <person name="Chaudhuri R.R."/>
            <person name="La Ragione R."/>
            <person name="Hildebrand F."/>
            <person name="Pallen M.J."/>
        </authorList>
    </citation>
    <scope>NUCLEOTIDE SEQUENCE</scope>
    <source>
        <strain evidence="2">ChiGjej1B1-98</strain>
    </source>
</reference>
<feature type="domain" description="Outer membrane channel protein CpnT-like N-terminal" evidence="1">
    <location>
        <begin position="9"/>
        <end position="142"/>
    </location>
</feature>
<protein>
    <recommendedName>
        <fullName evidence="1">Outer membrane channel protein CpnT-like N-terminal domain-containing protein</fullName>
    </recommendedName>
</protein>
<name>A0A9D1YV10_9MICO</name>
<reference evidence="2" key="2">
    <citation type="submission" date="2021-04" db="EMBL/GenBank/DDBJ databases">
        <authorList>
            <person name="Gilroy R."/>
        </authorList>
    </citation>
    <scope>NUCLEOTIDE SEQUENCE</scope>
    <source>
        <strain evidence="2">ChiGjej1B1-98</strain>
    </source>
</reference>
<dbReference type="Proteomes" id="UP000824005">
    <property type="component" value="Unassembled WGS sequence"/>
</dbReference>
<dbReference type="Pfam" id="PF25547">
    <property type="entry name" value="WXG100_2"/>
    <property type="match status" value="1"/>
</dbReference>
<accession>A0A9D1YV10</accession>
<evidence type="ECO:0000259" key="1">
    <source>
        <dbReference type="Pfam" id="PF25547"/>
    </source>
</evidence>
<comment type="caution">
    <text evidence="2">The sequence shown here is derived from an EMBL/GenBank/DDBJ whole genome shotgun (WGS) entry which is preliminary data.</text>
</comment>
<evidence type="ECO:0000313" key="3">
    <source>
        <dbReference type="Proteomes" id="UP000824005"/>
    </source>
</evidence>
<proteinExistence type="predicted"/>
<gene>
    <name evidence="2" type="ORF">H9830_06020</name>
</gene>
<sequence length="240" mass="25886">MAINLPGELAWVLNMLGYDWPEIDEDELRRGGGFTRDFKTDLEGAIATADAIINSDLNASLEAGTARSFTDAWDENSQGNIAKMFELLEPAAEAMDLFADMVEALKLKVIAELVITAAQLAAAAATAFLTAGLSAAANVAIIFARKKALTFATNYMIEQLIAAILPMVIEPLTNTLMTLVDRMLDAPTTQGMIGDPREYKADLEALELVASDLDASGLDQERITDDYFDRMSSLQIITGG</sequence>